<name>A0A0N5C6W5_STREA</name>
<sequence length="105" mass="12171">MLMKFNIYGIGDSSTKEVGLSICKRIISISLHSKKLHAQIGQKKDFFSRDYKKKVISVCNWGVTFETPCIRVDMNRDDTVVAEFRPVVSEILYDPFRDKRCIYSD</sequence>
<protein>
    <submittedName>
        <fullName evidence="2">Uncharacterized protein</fullName>
    </submittedName>
</protein>
<proteinExistence type="predicted"/>
<keyword evidence="1" id="KW-1185">Reference proteome</keyword>
<evidence type="ECO:0000313" key="1">
    <source>
        <dbReference type="Proteomes" id="UP000046392"/>
    </source>
</evidence>
<evidence type="ECO:0000313" key="2">
    <source>
        <dbReference type="WBParaSite" id="SPAL_0001368000.1"/>
    </source>
</evidence>
<organism evidence="1 2">
    <name type="scientific">Strongyloides papillosus</name>
    <name type="common">Intestinal threadworm</name>
    <dbReference type="NCBI Taxonomy" id="174720"/>
    <lineage>
        <taxon>Eukaryota</taxon>
        <taxon>Metazoa</taxon>
        <taxon>Ecdysozoa</taxon>
        <taxon>Nematoda</taxon>
        <taxon>Chromadorea</taxon>
        <taxon>Rhabditida</taxon>
        <taxon>Tylenchina</taxon>
        <taxon>Panagrolaimomorpha</taxon>
        <taxon>Strongyloidoidea</taxon>
        <taxon>Strongyloididae</taxon>
        <taxon>Strongyloides</taxon>
    </lineage>
</organism>
<dbReference type="AlphaFoldDB" id="A0A0N5C6W5"/>
<accession>A0A0N5C6W5</accession>
<reference evidence="2" key="1">
    <citation type="submission" date="2017-02" db="UniProtKB">
        <authorList>
            <consortium name="WormBaseParasite"/>
        </authorList>
    </citation>
    <scope>IDENTIFICATION</scope>
</reference>
<dbReference type="Proteomes" id="UP000046392">
    <property type="component" value="Unplaced"/>
</dbReference>
<dbReference type="WBParaSite" id="SPAL_0001368000.1">
    <property type="protein sequence ID" value="SPAL_0001368000.1"/>
    <property type="gene ID" value="SPAL_0001368000"/>
</dbReference>